<proteinExistence type="predicted"/>
<evidence type="ECO:0000313" key="4">
    <source>
        <dbReference type="EMBL" id="ABR50419.1"/>
    </source>
</evidence>
<dbReference type="KEGG" id="amt:Amet_1973"/>
<dbReference type="KEGG" id="amt:Amet_4345"/>
<name>A6TKE6_ALKMQ</name>
<evidence type="ECO:0000259" key="1">
    <source>
        <dbReference type="Pfam" id="PF04865"/>
    </source>
</evidence>
<evidence type="ECO:0000313" key="3">
    <source>
        <dbReference type="EMBL" id="ABR48136.1"/>
    </source>
</evidence>
<dbReference type="InterPro" id="IPR052399">
    <property type="entry name" value="Phage_Baseplate_Assmbl_Protein"/>
</dbReference>
<dbReference type="AlphaFoldDB" id="A6TKE6"/>
<dbReference type="Proteomes" id="UP000001572">
    <property type="component" value="Chromosome"/>
</dbReference>
<dbReference type="PANTHER" id="PTHR37829:SF3">
    <property type="entry name" value="PROTEIN JAYE-RELATED"/>
    <property type="match status" value="1"/>
</dbReference>
<dbReference type="EMBL" id="CP000724">
    <property type="protein sequence ID" value="ABR46664.1"/>
    <property type="molecule type" value="Genomic_DNA"/>
</dbReference>
<dbReference type="EMBL" id="CP000724">
    <property type="protein sequence ID" value="ABR50419.1"/>
    <property type="molecule type" value="Genomic_DNA"/>
</dbReference>
<reference evidence="5" key="2">
    <citation type="journal article" date="2016" name="Genome Announc.">
        <title>Complete genome sequence of Alkaliphilus metalliredigens strain QYMF, an alkaliphilic and metal-reducing bacterium isolated from borax-contaminated leachate ponds.</title>
        <authorList>
            <person name="Hwang C."/>
            <person name="Copeland A."/>
            <person name="Lucas S."/>
            <person name="Lapidus A."/>
            <person name="Barry K."/>
            <person name="Detter J.C."/>
            <person name="Glavina Del Rio T."/>
            <person name="Hammon N."/>
            <person name="Israni S."/>
            <person name="Dalin E."/>
            <person name="Tice H."/>
            <person name="Pitluck S."/>
            <person name="Chertkov O."/>
            <person name="Brettin T."/>
            <person name="Bruce D."/>
            <person name="Han C."/>
            <person name="Schmutz J."/>
            <person name="Larimer F."/>
            <person name="Land M.L."/>
            <person name="Hauser L."/>
            <person name="Kyrpides N."/>
            <person name="Mikhailova N."/>
            <person name="Ye Q."/>
            <person name="Zhou J."/>
            <person name="Richardson P."/>
            <person name="Fields M.W."/>
        </authorList>
    </citation>
    <scope>NUCLEOTIDE SEQUENCE [LARGE SCALE GENOMIC DNA]</scope>
    <source>
        <strain evidence="5">QYMF</strain>
    </source>
</reference>
<evidence type="ECO:0000313" key="5">
    <source>
        <dbReference type="Proteomes" id="UP000001572"/>
    </source>
</evidence>
<gene>
    <name evidence="2" type="ordered locus">Amet_0436</name>
    <name evidence="3" type="ordered locus">Amet_1973</name>
    <name evidence="4" type="ordered locus">Amet_4345</name>
</gene>
<dbReference type="HOGENOM" id="CLU_045101_0_0_9"/>
<dbReference type="KEGG" id="amt:Amet_0436"/>
<dbReference type="OrthoDB" id="7904838at2"/>
<sequence length="395" mass="42885">MPSFGLGAKGFKRKKYNDIIESMNTRARNLFGEDVNVSPRSPLGLFFRVISWSVAILWQLAEKVYFSGYVDTAEGNQLDYVGKYIGIERRLAQLSEGELTITGDASTIVPQGFVVETNDGIQFQTIEEATIDGAGEVTVPIQAIVAGIESNVPANTITEITNPTEGIDEVTNTAPTTNGRNPELDQEFKERYAISVSRGGASTLDSIRASLLELDGVRASLVVENNTMITDADDRPPKSIECYVLGGNSEDVGKSILDTKAAGIESFGEETVTVNDDSGNPHDIKFTYADVVDIYSNISITKNDKYPTNGDDLVRTELIKFIGGLDEDSNVYTGLGMGQDVVYTRLIKVIYRIDGIDDVDLEIGVDGINYSVNNIVIAQAEVAEIDYTKVVVTSA</sequence>
<dbReference type="InterPro" id="IPR006949">
    <property type="entry name" value="Barrel_Baseplate_J-like"/>
</dbReference>
<evidence type="ECO:0000313" key="2">
    <source>
        <dbReference type="EMBL" id="ABR46664.1"/>
    </source>
</evidence>
<dbReference type="Pfam" id="PF04865">
    <property type="entry name" value="Baseplate_J"/>
    <property type="match status" value="1"/>
</dbReference>
<dbReference type="EMBL" id="CP000724">
    <property type="protein sequence ID" value="ABR48136.1"/>
    <property type="molecule type" value="Genomic_DNA"/>
</dbReference>
<protein>
    <recommendedName>
        <fullName evidence="1">Baseplate protein J-like barrel domain-containing protein</fullName>
    </recommendedName>
</protein>
<feature type="domain" description="Baseplate protein J-like barrel" evidence="1">
    <location>
        <begin position="99"/>
        <end position="179"/>
    </location>
</feature>
<dbReference type="eggNOG" id="COG3299">
    <property type="taxonomic scope" value="Bacteria"/>
</dbReference>
<dbReference type="PANTHER" id="PTHR37829">
    <property type="entry name" value="PHAGE-LIKE ELEMENT PBSX PROTEIN XKDT"/>
    <property type="match status" value="1"/>
</dbReference>
<organism evidence="2 5">
    <name type="scientific">Alkaliphilus metalliredigens (strain QYMF)</name>
    <dbReference type="NCBI Taxonomy" id="293826"/>
    <lineage>
        <taxon>Bacteria</taxon>
        <taxon>Bacillati</taxon>
        <taxon>Bacillota</taxon>
        <taxon>Clostridia</taxon>
        <taxon>Peptostreptococcales</taxon>
        <taxon>Natronincolaceae</taxon>
        <taxon>Alkaliphilus</taxon>
    </lineage>
</organism>
<accession>A6TKE6</accession>
<dbReference type="STRING" id="293826.Amet_0436"/>
<keyword evidence="5" id="KW-1185">Reference proteome</keyword>
<dbReference type="RefSeq" id="WP_011971572.1">
    <property type="nucleotide sequence ID" value="NC_009633.1"/>
</dbReference>
<reference evidence="2" key="1">
    <citation type="submission" date="2007-06" db="EMBL/GenBank/DDBJ databases">
        <title>Complete sequence of Alkaliphilus metalliredigens QYMF.</title>
        <authorList>
            <consortium name="US DOE Joint Genome Institute"/>
            <person name="Copeland A."/>
            <person name="Lucas S."/>
            <person name="Lapidus A."/>
            <person name="Barry K."/>
            <person name="Detter J.C."/>
            <person name="Glavina del Rio T."/>
            <person name="Hammon N."/>
            <person name="Israni S."/>
            <person name="Dalin E."/>
            <person name="Tice H."/>
            <person name="Pitluck S."/>
            <person name="Chertkov O."/>
            <person name="Brettin T."/>
            <person name="Bruce D."/>
            <person name="Han C."/>
            <person name="Schmutz J."/>
            <person name="Larimer F."/>
            <person name="Land M."/>
            <person name="Hauser L."/>
            <person name="Kyrpides N."/>
            <person name="Mikhailova N."/>
            <person name="Ye Q."/>
            <person name="Zhou J."/>
            <person name="Fields M."/>
            <person name="Richardson P."/>
        </authorList>
    </citation>
    <scope>NUCLEOTIDE SEQUENCE</scope>
    <source>
        <strain evidence="2">QYMF</strain>
    </source>
</reference>